<feature type="compositionally biased region" description="Basic and acidic residues" evidence="1">
    <location>
        <begin position="140"/>
        <end position="157"/>
    </location>
</feature>
<proteinExistence type="predicted"/>
<evidence type="ECO:0000256" key="1">
    <source>
        <dbReference type="SAM" id="MobiDB-lite"/>
    </source>
</evidence>
<reference evidence="2 3" key="1">
    <citation type="journal article" date="2005" name="PLoS Biol.">
        <title>The genomes of Oryza sativa: a history of duplications.</title>
        <authorList>
            <person name="Yu J."/>
            <person name="Wang J."/>
            <person name="Lin W."/>
            <person name="Li S."/>
            <person name="Li H."/>
            <person name="Zhou J."/>
            <person name="Ni P."/>
            <person name="Dong W."/>
            <person name="Hu S."/>
            <person name="Zeng C."/>
            <person name="Zhang J."/>
            <person name="Zhang Y."/>
            <person name="Li R."/>
            <person name="Xu Z."/>
            <person name="Li S."/>
            <person name="Li X."/>
            <person name="Zheng H."/>
            <person name="Cong L."/>
            <person name="Lin L."/>
            <person name="Yin J."/>
            <person name="Geng J."/>
            <person name="Li G."/>
            <person name="Shi J."/>
            <person name="Liu J."/>
            <person name="Lv H."/>
            <person name="Li J."/>
            <person name="Wang J."/>
            <person name="Deng Y."/>
            <person name="Ran L."/>
            <person name="Shi X."/>
            <person name="Wang X."/>
            <person name="Wu Q."/>
            <person name="Li C."/>
            <person name="Ren X."/>
            <person name="Wang J."/>
            <person name="Wang X."/>
            <person name="Li D."/>
            <person name="Liu D."/>
            <person name="Zhang X."/>
            <person name="Ji Z."/>
            <person name="Zhao W."/>
            <person name="Sun Y."/>
            <person name="Zhang Z."/>
            <person name="Bao J."/>
            <person name="Han Y."/>
            <person name="Dong L."/>
            <person name="Ji J."/>
            <person name="Chen P."/>
            <person name="Wu S."/>
            <person name="Liu J."/>
            <person name="Xiao Y."/>
            <person name="Bu D."/>
            <person name="Tan J."/>
            <person name="Yang L."/>
            <person name="Ye C."/>
            <person name="Zhang J."/>
            <person name="Xu J."/>
            <person name="Zhou Y."/>
            <person name="Yu Y."/>
            <person name="Zhang B."/>
            <person name="Zhuang S."/>
            <person name="Wei H."/>
            <person name="Liu B."/>
            <person name="Lei M."/>
            <person name="Yu H."/>
            <person name="Li Y."/>
            <person name="Xu H."/>
            <person name="Wei S."/>
            <person name="He X."/>
            <person name="Fang L."/>
            <person name="Zhang Z."/>
            <person name="Zhang Y."/>
            <person name="Huang X."/>
            <person name="Su Z."/>
            <person name="Tong W."/>
            <person name="Li J."/>
            <person name="Tong Z."/>
            <person name="Li S."/>
            <person name="Ye J."/>
            <person name="Wang L."/>
            <person name="Fang L."/>
            <person name="Lei T."/>
            <person name="Chen C."/>
            <person name="Chen H."/>
            <person name="Xu Z."/>
            <person name="Li H."/>
            <person name="Huang H."/>
            <person name="Zhang F."/>
            <person name="Xu H."/>
            <person name="Li N."/>
            <person name="Zhao C."/>
            <person name="Li S."/>
            <person name="Dong L."/>
            <person name="Huang Y."/>
            <person name="Li L."/>
            <person name="Xi Y."/>
            <person name="Qi Q."/>
            <person name="Li W."/>
            <person name="Zhang B."/>
            <person name="Hu W."/>
            <person name="Zhang Y."/>
            <person name="Tian X."/>
            <person name="Jiao Y."/>
            <person name="Liang X."/>
            <person name="Jin J."/>
            <person name="Gao L."/>
            <person name="Zheng W."/>
            <person name="Hao B."/>
            <person name="Liu S."/>
            <person name="Wang W."/>
            <person name="Yuan L."/>
            <person name="Cao M."/>
            <person name="McDermott J."/>
            <person name="Samudrala R."/>
            <person name="Wang J."/>
            <person name="Wong G.K."/>
            <person name="Yang H."/>
        </authorList>
    </citation>
    <scope>NUCLEOTIDE SEQUENCE [LARGE SCALE GENOMIC DNA]</scope>
    <source>
        <strain evidence="3">cv. 93-11</strain>
    </source>
</reference>
<gene>
    <name evidence="2" type="ORF">OsI_12398</name>
</gene>
<feature type="compositionally biased region" description="Low complexity" evidence="1">
    <location>
        <begin position="48"/>
        <end position="90"/>
    </location>
</feature>
<dbReference type="EMBL" id="CM000128">
    <property type="protein sequence ID" value="EAY90797.1"/>
    <property type="molecule type" value="Genomic_DNA"/>
</dbReference>
<evidence type="ECO:0000313" key="3">
    <source>
        <dbReference type="Proteomes" id="UP000007015"/>
    </source>
</evidence>
<feature type="compositionally biased region" description="Polar residues" evidence="1">
    <location>
        <begin position="251"/>
        <end position="262"/>
    </location>
</feature>
<dbReference type="AlphaFoldDB" id="A2XIY7"/>
<dbReference type="Gramene" id="BGIOSGA010352-TA">
    <property type="protein sequence ID" value="BGIOSGA010352-PA"/>
    <property type="gene ID" value="BGIOSGA010352"/>
</dbReference>
<feature type="compositionally biased region" description="Basic and acidic residues" evidence="1">
    <location>
        <begin position="181"/>
        <end position="196"/>
    </location>
</feature>
<feature type="compositionally biased region" description="Low complexity" evidence="1">
    <location>
        <begin position="112"/>
        <end position="122"/>
    </location>
</feature>
<dbReference type="Proteomes" id="UP000007015">
    <property type="component" value="Chromosome 3"/>
</dbReference>
<name>A2XIY7_ORYSI</name>
<sequence>MGRQPTVSLARLGGDVGAGGREGRRAPRRGRGGSSTRRRGDDTGGGRPVVISRSGSSGIGVVDTSNPSGSSSQSTPSPAVASSSVLLQAPMRAGRDAASTRLLRTVMSASLAGPRSASSPAEAAPPPWPWRPGRAGWRGEAGDRRCAAAGRRFDGGGRRPRGGVPGLEDLAPDGLDGDGQWQREARESATERGQERCRRRARGCGGGGVSGERGDVAVGHAGEGGGEEEGERRGADGHVAAQVPPLAASEATRSVETVSPRW</sequence>
<dbReference type="HOGENOM" id="CLU_1063143_0_0_1"/>
<protein>
    <submittedName>
        <fullName evidence="2">Uncharacterized protein</fullName>
    </submittedName>
</protein>
<organism evidence="2 3">
    <name type="scientific">Oryza sativa subsp. indica</name>
    <name type="common">Rice</name>
    <dbReference type="NCBI Taxonomy" id="39946"/>
    <lineage>
        <taxon>Eukaryota</taxon>
        <taxon>Viridiplantae</taxon>
        <taxon>Streptophyta</taxon>
        <taxon>Embryophyta</taxon>
        <taxon>Tracheophyta</taxon>
        <taxon>Spermatophyta</taxon>
        <taxon>Magnoliopsida</taxon>
        <taxon>Liliopsida</taxon>
        <taxon>Poales</taxon>
        <taxon>Poaceae</taxon>
        <taxon>BOP clade</taxon>
        <taxon>Oryzoideae</taxon>
        <taxon>Oryzeae</taxon>
        <taxon>Oryzinae</taxon>
        <taxon>Oryza</taxon>
        <taxon>Oryza sativa</taxon>
    </lineage>
</organism>
<keyword evidence="3" id="KW-1185">Reference proteome</keyword>
<accession>A2XIY7</accession>
<evidence type="ECO:0000313" key="2">
    <source>
        <dbReference type="EMBL" id="EAY90797.1"/>
    </source>
</evidence>
<feature type="region of interest" description="Disordered" evidence="1">
    <location>
        <begin position="1"/>
        <end position="262"/>
    </location>
</feature>